<evidence type="ECO:0000256" key="6">
    <source>
        <dbReference type="ARBA" id="ARBA00022723"/>
    </source>
</evidence>
<dbReference type="InterPro" id="IPR041953">
    <property type="entry name" value="YdeP_MopB"/>
</dbReference>
<comment type="similarity">
    <text evidence="3">Belongs to the prokaryotic molybdopterin-containing oxidoreductase family.</text>
</comment>
<feature type="compositionally biased region" description="Basic and acidic residues" evidence="10">
    <location>
        <begin position="24"/>
        <end position="36"/>
    </location>
</feature>
<keyword evidence="7" id="KW-0560">Oxidoreductase</keyword>
<evidence type="ECO:0000256" key="9">
    <source>
        <dbReference type="ARBA" id="ARBA00023014"/>
    </source>
</evidence>
<dbReference type="Gene3D" id="3.40.50.740">
    <property type="match status" value="1"/>
</dbReference>
<dbReference type="InterPro" id="IPR010046">
    <property type="entry name" value="Mopterin_OxRdtse_a_bac"/>
</dbReference>
<dbReference type="InterPro" id="IPR009010">
    <property type="entry name" value="Asp_de-COase-like_dom_sf"/>
</dbReference>
<dbReference type="InterPro" id="IPR006656">
    <property type="entry name" value="Mopterin_OxRdtase"/>
</dbReference>
<keyword evidence="6" id="KW-0479">Metal-binding</keyword>
<dbReference type="NCBIfam" id="TIGR01701">
    <property type="entry name" value="Fdhalpha-like"/>
    <property type="match status" value="1"/>
</dbReference>
<feature type="domain" description="Molybdopterin oxidoreductase" evidence="11">
    <location>
        <begin position="147"/>
        <end position="528"/>
    </location>
</feature>
<dbReference type="SUPFAM" id="SSF50692">
    <property type="entry name" value="ADC-like"/>
    <property type="match status" value="1"/>
</dbReference>
<evidence type="ECO:0000256" key="1">
    <source>
        <dbReference type="ARBA" id="ARBA00001942"/>
    </source>
</evidence>
<dbReference type="PANTHER" id="PTHR43105:SF4">
    <property type="entry name" value="PROTEIN YDEP"/>
    <property type="match status" value="1"/>
</dbReference>
<reference evidence="12 13" key="1">
    <citation type="submission" date="2020-03" db="EMBL/GenBank/DDBJ databases">
        <authorList>
            <person name="Wang L."/>
            <person name="He N."/>
            <person name="Li Y."/>
            <person name="Fang Y."/>
            <person name="Zhang F."/>
        </authorList>
    </citation>
    <scope>NUCLEOTIDE SEQUENCE [LARGE SCALE GENOMIC DNA]</scope>
    <source>
        <strain evidence="13">hsmgli-8</strain>
    </source>
</reference>
<dbReference type="InterPro" id="IPR037951">
    <property type="entry name" value="MopB_CT_YdeP"/>
</dbReference>
<comment type="cofactor">
    <cofactor evidence="2">
        <name>[4Fe-4S] cluster</name>
        <dbReference type="ChEBI" id="CHEBI:49883"/>
    </cofactor>
</comment>
<dbReference type="PIRSF" id="PIRSF000144">
    <property type="entry name" value="CbbBc"/>
    <property type="match status" value="1"/>
</dbReference>
<evidence type="ECO:0000313" key="12">
    <source>
        <dbReference type="EMBL" id="NJP00777.1"/>
    </source>
</evidence>
<dbReference type="CDD" id="cd02767">
    <property type="entry name" value="MopB_ydeP"/>
    <property type="match status" value="1"/>
</dbReference>
<accession>A0ABX0YC11</accession>
<dbReference type="EMBL" id="JAAVJI010000003">
    <property type="protein sequence ID" value="NJP00777.1"/>
    <property type="molecule type" value="Genomic_DNA"/>
</dbReference>
<dbReference type="PANTHER" id="PTHR43105">
    <property type="entry name" value="RESPIRATORY NITRATE REDUCTASE"/>
    <property type="match status" value="1"/>
</dbReference>
<dbReference type="Proteomes" id="UP000746535">
    <property type="component" value="Unassembled WGS sequence"/>
</dbReference>
<evidence type="ECO:0000313" key="13">
    <source>
        <dbReference type="Proteomes" id="UP000746535"/>
    </source>
</evidence>
<protein>
    <submittedName>
        <fullName evidence="12">FdhF/YdeP family oxidoreductase</fullName>
    </submittedName>
</protein>
<keyword evidence="4" id="KW-0004">4Fe-4S</keyword>
<evidence type="ECO:0000256" key="5">
    <source>
        <dbReference type="ARBA" id="ARBA00022505"/>
    </source>
</evidence>
<keyword evidence="5" id="KW-0500">Molybdenum</keyword>
<evidence type="ECO:0000256" key="2">
    <source>
        <dbReference type="ARBA" id="ARBA00001966"/>
    </source>
</evidence>
<dbReference type="CDD" id="cd02787">
    <property type="entry name" value="MopB_CT_ydeP"/>
    <property type="match status" value="1"/>
</dbReference>
<dbReference type="InterPro" id="IPR050123">
    <property type="entry name" value="Prok_molybdopt-oxidoreductase"/>
</dbReference>
<name>A0ABX0YC11_9PSED</name>
<evidence type="ECO:0000256" key="4">
    <source>
        <dbReference type="ARBA" id="ARBA00022485"/>
    </source>
</evidence>
<comment type="cofactor">
    <cofactor evidence="1">
        <name>Mo-bis(molybdopterin guanine dinucleotide)</name>
        <dbReference type="ChEBI" id="CHEBI:60539"/>
    </cofactor>
</comment>
<keyword evidence="8" id="KW-0408">Iron</keyword>
<gene>
    <name evidence="12" type="ORF">HBH25_07870</name>
</gene>
<evidence type="ECO:0000256" key="3">
    <source>
        <dbReference type="ARBA" id="ARBA00010312"/>
    </source>
</evidence>
<dbReference type="Pfam" id="PF00384">
    <property type="entry name" value="Molybdopterin"/>
    <property type="match status" value="1"/>
</dbReference>
<evidence type="ECO:0000256" key="10">
    <source>
        <dbReference type="SAM" id="MobiDB-lite"/>
    </source>
</evidence>
<dbReference type="Gene3D" id="3.40.228.10">
    <property type="entry name" value="Dimethylsulfoxide Reductase, domain 2"/>
    <property type="match status" value="1"/>
</dbReference>
<evidence type="ECO:0000256" key="8">
    <source>
        <dbReference type="ARBA" id="ARBA00023004"/>
    </source>
</evidence>
<dbReference type="SUPFAM" id="SSF53706">
    <property type="entry name" value="Formate dehydrogenase/DMSO reductase, domains 1-3"/>
    <property type="match status" value="1"/>
</dbReference>
<keyword evidence="13" id="KW-1185">Reference proteome</keyword>
<evidence type="ECO:0000256" key="7">
    <source>
        <dbReference type="ARBA" id="ARBA00023002"/>
    </source>
</evidence>
<evidence type="ECO:0000259" key="11">
    <source>
        <dbReference type="Pfam" id="PF00384"/>
    </source>
</evidence>
<sequence>MGTPAPFEPHSSAASQRAAGVQPRDGEPAVSTKDEIAPASAPRYKPYNGAAAGWGALQSVTRFWLGSGNALKNIRTLLKTNQNGGFDCPGCAWGESPEDGMVKFCENGAKAVNWEATKRRVDASFFARHSVTSLLEQSDYWLEYQGRLTEPMVYDAANDRYKPIAWDDAFALIARHLNGLESPDQAEFYTSGRASNEAAYLYQLFVRAFGTNNFPDCSNMCHEASGVALSQSIGVGKGTVTFEDFEHADAIFVWGQNPGTNHPRMLEPLREAVERGAQVVCVNPLKERGLERFQHPQHPLEMLTNGDRPTNTAFFRPALGGDMAIARGMAKFLLQWERDAQAAGKPPVFDHEFLNAHTAAVQEYLAAVDATTWEHIVEQSGLPLIEIERAARMYAKGTKVIMCWAMGITQHRHSVPTIQELSNLMLLRGNIGRPGAGLCPVRGHSNVQGDRTMGINERPPVFLLDAIEKRFGFEVPRQQGHNVVEAIHAMLEGRAKVFIALGGNFAQATPDSPRTAQALRNCDLTVQISTKLNRSHLMHGKEALILPCLGRTDIDRQAEGPQAVTVEDSFSMVHASFGQLQPLSALQRSEPAIIAGIASATLGPRPMDWQWLIGDYQRIRELIADTIPGFTDFNTKLNHPGGFYLGNTAGARRWNTASGRANFKANALPADLLHDKVHETGVVPDLILQTLRSHDQYNTTIYSLDDRYRGVRGQREVVFANEADIIRLGYQPGQKVDMISVWADGHERRVSGFTLLPFDIPAGQAAAYYPETNPLVPLESTGDGSSTPTSKFVAIRFERARDNARIL</sequence>
<feature type="region of interest" description="Disordered" evidence="10">
    <location>
        <begin position="1"/>
        <end position="37"/>
    </location>
</feature>
<organism evidence="12 13">
    <name type="scientific">Pseudomonas quercus</name>
    <dbReference type="NCBI Taxonomy" id="2722792"/>
    <lineage>
        <taxon>Bacteria</taxon>
        <taxon>Pseudomonadati</taxon>
        <taxon>Pseudomonadota</taxon>
        <taxon>Gammaproteobacteria</taxon>
        <taxon>Pseudomonadales</taxon>
        <taxon>Pseudomonadaceae</taxon>
        <taxon>Pseudomonas</taxon>
    </lineage>
</organism>
<proteinExistence type="inferred from homology"/>
<keyword evidence="9" id="KW-0411">Iron-sulfur</keyword>
<comment type="caution">
    <text evidence="12">The sequence shown here is derived from an EMBL/GenBank/DDBJ whole genome shotgun (WGS) entry which is preliminary data.</text>
</comment>